<protein>
    <submittedName>
        <fullName evidence="1">Uncharacterized protein</fullName>
    </submittedName>
</protein>
<proteinExistence type="predicted"/>
<dbReference type="EMBL" id="SOSA01000040">
    <property type="protein sequence ID" value="THC98589.1"/>
    <property type="molecule type" value="Genomic_DNA"/>
</dbReference>
<comment type="caution">
    <text evidence="1">The sequence shown here is derived from an EMBL/GenBank/DDBJ whole genome shotgun (WGS) entry which is preliminary data.</text>
</comment>
<keyword evidence="2" id="KW-1185">Reference proteome</keyword>
<evidence type="ECO:0000313" key="2">
    <source>
        <dbReference type="Proteomes" id="UP000308092"/>
    </source>
</evidence>
<dbReference type="Proteomes" id="UP000308092">
    <property type="component" value="Unassembled WGS sequence"/>
</dbReference>
<organism evidence="1 2">
    <name type="scientific">Aspergillus tanneri</name>
    <dbReference type="NCBI Taxonomy" id="1220188"/>
    <lineage>
        <taxon>Eukaryota</taxon>
        <taxon>Fungi</taxon>
        <taxon>Dikarya</taxon>
        <taxon>Ascomycota</taxon>
        <taxon>Pezizomycotina</taxon>
        <taxon>Eurotiomycetes</taxon>
        <taxon>Eurotiomycetidae</taxon>
        <taxon>Eurotiales</taxon>
        <taxon>Aspergillaceae</taxon>
        <taxon>Aspergillus</taxon>
        <taxon>Aspergillus subgen. Circumdati</taxon>
    </lineage>
</organism>
<name>A0A4S3JS04_9EURO</name>
<gene>
    <name evidence="1" type="ORF">EYZ11_001941</name>
</gene>
<dbReference type="VEuPathDB" id="FungiDB:EYZ11_001941"/>
<reference evidence="1 2" key="1">
    <citation type="submission" date="2019-03" db="EMBL/GenBank/DDBJ databases">
        <title>The genome sequence of a newly discovered highly antifungal drug resistant Aspergillus species, Aspergillus tanneri NIH 1004.</title>
        <authorList>
            <person name="Mounaud S."/>
            <person name="Singh I."/>
            <person name="Joardar V."/>
            <person name="Pakala S."/>
            <person name="Pakala S."/>
            <person name="Venepally P."/>
            <person name="Hoover J."/>
            <person name="Nierman W."/>
            <person name="Chung J."/>
            <person name="Losada L."/>
        </authorList>
    </citation>
    <scope>NUCLEOTIDE SEQUENCE [LARGE SCALE GENOMIC DNA]</scope>
    <source>
        <strain evidence="1 2">NIH1004</strain>
    </source>
</reference>
<evidence type="ECO:0000313" key="1">
    <source>
        <dbReference type="EMBL" id="THC98589.1"/>
    </source>
</evidence>
<sequence>MTKLYQELWIMNQPIHVLGAQADGNIHPAVRRNGSRTVHLTQRLSDALGNGSKCTGGLGITGGFHSRGCLDPWQLDVHHEAQ</sequence>
<dbReference type="AlphaFoldDB" id="A0A4S3JS04"/>
<accession>A0A4S3JS04</accession>